<comment type="subcellular location">
    <subcellularLocation>
        <location evidence="1">Cell membrane</location>
        <topology evidence="1">Multi-pass membrane protein</topology>
    </subcellularLocation>
</comment>
<dbReference type="RefSeq" id="WP_347613028.1">
    <property type="nucleotide sequence ID" value="NZ_JBDPZC010000015.1"/>
</dbReference>
<dbReference type="InterPro" id="IPR036259">
    <property type="entry name" value="MFS_trans_sf"/>
</dbReference>
<dbReference type="Gene3D" id="1.20.1250.20">
    <property type="entry name" value="MFS general substrate transporter like domains"/>
    <property type="match status" value="2"/>
</dbReference>
<accession>A0ABV0GKD9</accession>
<evidence type="ECO:0000256" key="2">
    <source>
        <dbReference type="ARBA" id="ARBA00022448"/>
    </source>
</evidence>
<sequence length="414" mass="43446">MILDLGPLRHNIAFRRLFASQFISGLGTMVSYVAVPWQLYELTHSNAQVGLLGLVQLLPVVLCGLLGGAVADRMDRKRLLIGSEALMALCLAGLLTNALSGAPSVVMIYALVAVLQGASGFHRPALEALTQKLARPEEFAAVAALSSVRGTVGMVAGPALAGLLLARWGAVGAYVFDFCTFLAALFFIARIPRAAIGTPASSEDRPHLLADLAEGLRFAWWRPELMGTYIVDIVAMAFAFPVALFPAMAAADGRTESVGWLLSAMSVGALVIGIFSGWTGRVRRHGRAVVLAAAVWALGVVALGFAPSLLLGLACLAVAGAADMISGVFRGTIWNETIPNELRGRLAGIEMISYLTGPLIGNARAGFMADAWGVSTAIWMGGAICLAGVVATGFALPRFWAYRSQQMPPAVAPT</sequence>
<evidence type="ECO:0000256" key="7">
    <source>
        <dbReference type="SAM" id="Phobius"/>
    </source>
</evidence>
<feature type="transmembrane region" description="Helical" evidence="7">
    <location>
        <begin position="290"/>
        <end position="319"/>
    </location>
</feature>
<dbReference type="Proteomes" id="UP001462640">
    <property type="component" value="Unassembled WGS sequence"/>
</dbReference>
<evidence type="ECO:0000259" key="8">
    <source>
        <dbReference type="PROSITE" id="PS50850"/>
    </source>
</evidence>
<feature type="transmembrane region" description="Helical" evidence="7">
    <location>
        <begin position="171"/>
        <end position="189"/>
    </location>
</feature>
<keyword evidence="3" id="KW-1003">Cell membrane</keyword>
<evidence type="ECO:0000256" key="3">
    <source>
        <dbReference type="ARBA" id="ARBA00022475"/>
    </source>
</evidence>
<keyword evidence="4 7" id="KW-0812">Transmembrane</keyword>
<dbReference type="Pfam" id="PF05977">
    <property type="entry name" value="MFS_3"/>
    <property type="match status" value="1"/>
</dbReference>
<evidence type="ECO:0000256" key="5">
    <source>
        <dbReference type="ARBA" id="ARBA00022989"/>
    </source>
</evidence>
<dbReference type="PROSITE" id="PS50850">
    <property type="entry name" value="MFS"/>
    <property type="match status" value="1"/>
</dbReference>
<feature type="transmembrane region" description="Helical" evidence="7">
    <location>
        <begin position="377"/>
        <end position="397"/>
    </location>
</feature>
<evidence type="ECO:0000313" key="9">
    <source>
        <dbReference type="EMBL" id="MEO3715519.1"/>
    </source>
</evidence>
<dbReference type="InterPro" id="IPR020846">
    <property type="entry name" value="MFS_dom"/>
</dbReference>
<proteinExistence type="predicted"/>
<reference evidence="9 10" key="1">
    <citation type="submission" date="2024-05" db="EMBL/GenBank/DDBJ databases">
        <title>Roseateles sp. 2.12 16S ribosomal RNA gene Genome sequencing and assembly.</title>
        <authorList>
            <person name="Woo H."/>
        </authorList>
    </citation>
    <scope>NUCLEOTIDE SEQUENCE [LARGE SCALE GENOMIC DNA]</scope>
    <source>
        <strain evidence="9 10">2.12</strain>
    </source>
</reference>
<keyword evidence="10" id="KW-1185">Reference proteome</keyword>
<feature type="transmembrane region" description="Helical" evidence="7">
    <location>
        <begin position="101"/>
        <end position="118"/>
    </location>
</feature>
<keyword evidence="6 7" id="KW-0472">Membrane</keyword>
<organism evidence="9 10">
    <name type="scientific">Roseateles flavus</name>
    <dbReference type="NCBI Taxonomy" id="3149041"/>
    <lineage>
        <taxon>Bacteria</taxon>
        <taxon>Pseudomonadati</taxon>
        <taxon>Pseudomonadota</taxon>
        <taxon>Betaproteobacteria</taxon>
        <taxon>Burkholderiales</taxon>
        <taxon>Sphaerotilaceae</taxon>
        <taxon>Roseateles</taxon>
    </lineage>
</organism>
<gene>
    <name evidence="9" type="ORF">ABDJ40_22325</name>
</gene>
<feature type="transmembrane region" description="Helical" evidence="7">
    <location>
        <begin position="12"/>
        <end position="35"/>
    </location>
</feature>
<comment type="caution">
    <text evidence="9">The sequence shown here is derived from an EMBL/GenBank/DDBJ whole genome shotgun (WGS) entry which is preliminary data.</text>
</comment>
<dbReference type="PANTHER" id="PTHR23513:SF9">
    <property type="entry name" value="ENTEROBACTIN EXPORTER ENTS"/>
    <property type="match status" value="1"/>
</dbReference>
<dbReference type="PANTHER" id="PTHR23513">
    <property type="entry name" value="INTEGRAL MEMBRANE EFFLUX PROTEIN-RELATED"/>
    <property type="match status" value="1"/>
</dbReference>
<dbReference type="CDD" id="cd06173">
    <property type="entry name" value="MFS_MefA_like"/>
    <property type="match status" value="1"/>
</dbReference>
<evidence type="ECO:0000256" key="1">
    <source>
        <dbReference type="ARBA" id="ARBA00004651"/>
    </source>
</evidence>
<keyword evidence="2" id="KW-0813">Transport</keyword>
<feature type="transmembrane region" description="Helical" evidence="7">
    <location>
        <begin position="47"/>
        <end position="67"/>
    </location>
</feature>
<dbReference type="EMBL" id="JBDPZC010000015">
    <property type="protein sequence ID" value="MEO3715519.1"/>
    <property type="molecule type" value="Genomic_DNA"/>
</dbReference>
<evidence type="ECO:0000256" key="4">
    <source>
        <dbReference type="ARBA" id="ARBA00022692"/>
    </source>
</evidence>
<name>A0ABV0GKD9_9BURK</name>
<evidence type="ECO:0000313" key="10">
    <source>
        <dbReference type="Proteomes" id="UP001462640"/>
    </source>
</evidence>
<dbReference type="InterPro" id="IPR010290">
    <property type="entry name" value="TM_effector"/>
</dbReference>
<keyword evidence="5 7" id="KW-1133">Transmembrane helix</keyword>
<feature type="transmembrane region" description="Helical" evidence="7">
    <location>
        <begin position="257"/>
        <end position="278"/>
    </location>
</feature>
<feature type="transmembrane region" description="Helical" evidence="7">
    <location>
        <begin position="229"/>
        <end position="251"/>
    </location>
</feature>
<protein>
    <submittedName>
        <fullName evidence="9">MFS transporter</fullName>
    </submittedName>
</protein>
<dbReference type="SUPFAM" id="SSF103473">
    <property type="entry name" value="MFS general substrate transporter"/>
    <property type="match status" value="1"/>
</dbReference>
<evidence type="ECO:0000256" key="6">
    <source>
        <dbReference type="ARBA" id="ARBA00023136"/>
    </source>
</evidence>
<feature type="domain" description="Major facilitator superfamily (MFS) profile" evidence="8">
    <location>
        <begin position="13"/>
        <end position="400"/>
    </location>
</feature>